<reference evidence="3 5" key="2">
    <citation type="submission" date="2019-06" db="EMBL/GenBank/DDBJ databases">
        <title>Genome sequence analysis of &gt;100 Bacillus licheniformis strains suggests intrinsic resistance to this species.</title>
        <authorList>
            <person name="Wels M."/>
            <person name="Siezen R.J."/>
            <person name="Johansen E."/>
            <person name="Stuer-Lauridsen B."/>
            <person name="Bjerre K."/>
            <person name="Nielsen B.K.K."/>
        </authorList>
    </citation>
    <scope>NUCLEOTIDE SEQUENCE [LARGE SCALE GENOMIC DNA]</scope>
    <source>
        <strain evidence="3 5">BAC-15381</strain>
    </source>
</reference>
<gene>
    <name evidence="2" type="ORF">B4121_2047</name>
    <name evidence="3" type="ORF">CHCC15381_1299</name>
    <name evidence="1" type="ORF">PVN32_12175</name>
</gene>
<evidence type="ECO:0000313" key="1">
    <source>
        <dbReference type="EMBL" id="MDE1452926.1"/>
    </source>
</evidence>
<protein>
    <submittedName>
        <fullName evidence="2">Uncharacterized protein</fullName>
    </submittedName>
</protein>
<comment type="caution">
    <text evidence="2">The sequence shown here is derived from an EMBL/GenBank/DDBJ whole genome shotgun (WGS) entry which is preliminary data.</text>
</comment>
<evidence type="ECO:0000313" key="4">
    <source>
        <dbReference type="Proteomes" id="UP000185604"/>
    </source>
</evidence>
<dbReference type="EMBL" id="JARAFO010000031">
    <property type="protein sequence ID" value="MDE1452926.1"/>
    <property type="molecule type" value="Genomic_DNA"/>
</dbReference>
<evidence type="ECO:0000313" key="5">
    <source>
        <dbReference type="Proteomes" id="UP000429980"/>
    </source>
</evidence>
<accession>A0A6I7U1H6</accession>
<dbReference type="AlphaFoldDB" id="A0A6I7U1H6"/>
<dbReference type="Proteomes" id="UP000429980">
    <property type="component" value="Unassembled WGS sequence"/>
</dbReference>
<keyword evidence="5" id="KW-1185">Reference proteome</keyword>
<dbReference type="RefSeq" id="WP_261378972.1">
    <property type="nucleotide sequence ID" value="NZ_JAHHYC010000006.1"/>
</dbReference>
<reference evidence="1" key="3">
    <citation type="submission" date="2022-12" db="EMBL/GenBank/DDBJ databases">
        <title>Draft Genome Sequences of Bacillus licheniformis and Bacillus paralicheniformis strains isolated from Irish skim milk powders.</title>
        <authorList>
            <person name="Lourenco A."/>
            <person name="Li F."/>
            <person name="Geraldine D."/>
            <person name="Tobin J.T."/>
            <person name="Butler F."/>
            <person name="Jordan K."/>
            <person name="Obrien T."/>
        </authorList>
    </citation>
    <scope>NUCLEOTIDE SEQUENCE</scope>
    <source>
        <strain evidence="1">3370</strain>
    </source>
</reference>
<evidence type="ECO:0000313" key="3">
    <source>
        <dbReference type="EMBL" id="TWL37063.1"/>
    </source>
</evidence>
<proteinExistence type="predicted"/>
<name>A0A6I7U1H6_9BACI</name>
<dbReference type="Proteomes" id="UP001216709">
    <property type="component" value="Unassembled WGS sequence"/>
</dbReference>
<organism evidence="2 4">
    <name type="scientific">Bacillus paralicheniformis</name>
    <dbReference type="NCBI Taxonomy" id="1648923"/>
    <lineage>
        <taxon>Bacteria</taxon>
        <taxon>Bacillati</taxon>
        <taxon>Bacillota</taxon>
        <taxon>Bacilli</taxon>
        <taxon>Bacillales</taxon>
        <taxon>Bacillaceae</taxon>
        <taxon>Bacillus</taxon>
    </lineage>
</organism>
<dbReference type="EMBL" id="LKPO01000013">
    <property type="protein sequence ID" value="OLF93677.1"/>
    <property type="molecule type" value="Genomic_DNA"/>
</dbReference>
<evidence type="ECO:0000313" key="2">
    <source>
        <dbReference type="EMBL" id="OLF93677.1"/>
    </source>
</evidence>
<dbReference type="EMBL" id="NILF01000044">
    <property type="protein sequence ID" value="TWL37063.1"/>
    <property type="molecule type" value="Genomic_DNA"/>
</dbReference>
<sequence length="42" mass="4701">MGGAEVTESIHIKSIHSLEGECYDKNIQKMKRRGERQDAAAL</sequence>
<reference evidence="2 4" key="1">
    <citation type="journal article" date="2016" name="Front. Microbiol.">
        <title>High-Level Heat Resistance of Spores of Bacillus amyloliquefaciens and Bacillus licheniformis Results from the Presence of a spoVA Operon in a Tn1546 Transposon.</title>
        <authorList>
            <person name="Berendsen E.M."/>
            <person name="Koning R.A."/>
            <person name="Boekhorst J."/>
            <person name="de Jong A."/>
            <person name="Kuipers O.P."/>
            <person name="Wells-Bennik M.H."/>
        </authorList>
    </citation>
    <scope>NUCLEOTIDE SEQUENCE [LARGE SCALE GENOMIC DNA]</scope>
    <source>
        <strain evidence="2 4">B4121</strain>
    </source>
</reference>
<dbReference type="Proteomes" id="UP000185604">
    <property type="component" value="Unassembled WGS sequence"/>
</dbReference>